<dbReference type="FunFam" id="3.30.420.10:FF:000031">
    <property type="entry name" value="RNA exonuclease 1"/>
    <property type="match status" value="1"/>
</dbReference>
<protein>
    <recommendedName>
        <fullName evidence="11">RNA exonuclease 3</fullName>
    </recommendedName>
</protein>
<dbReference type="InterPro" id="IPR047021">
    <property type="entry name" value="REXO1/3/4-like"/>
</dbReference>
<evidence type="ECO:0000313" key="14">
    <source>
        <dbReference type="Proteomes" id="UP000005666"/>
    </source>
</evidence>
<dbReference type="STRING" id="1071381.G8BR79"/>
<dbReference type="OrthoDB" id="3996471at2759"/>
<dbReference type="HOGENOM" id="CLU_022453_5_4_1"/>
<dbReference type="OMA" id="IDCEMGF"/>
<dbReference type="eggNOG" id="KOG2248">
    <property type="taxonomic scope" value="Eukaryota"/>
</dbReference>
<evidence type="ECO:0000256" key="7">
    <source>
        <dbReference type="ARBA" id="ARBA00022801"/>
    </source>
</evidence>
<dbReference type="PANTHER" id="PTHR12801:SF118">
    <property type="entry name" value="RNA EXONUCLEASE 3"/>
    <property type="match status" value="1"/>
</dbReference>
<evidence type="ECO:0000256" key="5">
    <source>
        <dbReference type="ARBA" id="ARBA00022552"/>
    </source>
</evidence>
<reference evidence="13 14" key="1">
    <citation type="journal article" date="2011" name="Proc. Natl. Acad. Sci. U.S.A.">
        <title>Evolutionary erosion of yeast sex chromosomes by mating-type switching accidents.</title>
        <authorList>
            <person name="Gordon J.L."/>
            <person name="Armisen D."/>
            <person name="Proux-Wera E."/>
            <person name="Oheigeartaigh S.S."/>
            <person name="Byrne K.P."/>
            <person name="Wolfe K.H."/>
        </authorList>
    </citation>
    <scope>NUCLEOTIDE SEQUENCE [LARGE SCALE GENOMIC DNA]</scope>
    <source>
        <strain evidence="14">ATCC 24235 / CBS 4417 / NBRC 1672 / NRRL Y-8282 / UCD 70-5</strain>
    </source>
</reference>
<evidence type="ECO:0000256" key="1">
    <source>
        <dbReference type="ARBA" id="ARBA00004123"/>
    </source>
</evidence>
<keyword evidence="4" id="KW-0963">Cytoplasm</keyword>
<dbReference type="SUPFAM" id="SSF53098">
    <property type="entry name" value="Ribonuclease H-like"/>
    <property type="match status" value="1"/>
</dbReference>
<dbReference type="GeneID" id="11534117"/>
<gene>
    <name evidence="13" type="primary">TPHA0C00990</name>
    <name evidence="13" type="ordered locus">TPHA_0C00990</name>
</gene>
<dbReference type="GO" id="GO:0000175">
    <property type="term" value="F:3'-5'-RNA exonuclease activity"/>
    <property type="evidence" value="ECO:0007669"/>
    <property type="project" value="EnsemblFungi"/>
</dbReference>
<sequence>MVEETILGKSGGLRPLDMVNQPAMYTERYKMVKKLFSILKKVNPNTKQALEGLSVQLESLVAKLSRSGQSYRFNMSVLIRDLLKFKGDLLDIKIAGKLLYGEIDEKFLPKSKVVKEVINITKDEALKLLNSVLVPSEVLVKNNYIMDIYSDKKEFNVTGYIPCSRCNTKFQKKDIMRKTICKYHPLKKQRSDKDREEIYPCCGKSSSSTCELRLGCKTSDNHVFRYTNYNELSTITEFNHTKYVDGEKNVLALDCEMAFTSLGYEMIRLTIVDFFTSQILFDEIVQPIGDIIDLNTQFSGVHEIDRSKHLTYNEVISKVIIKELINKNSILIGHGLENDLNVLRIIHDNIIDTAILYSKGRYKTSLKNLSFEVLNRTIQTGEHDSSEDAIAAMDVLKKKLGIPIVKKNWERS</sequence>
<evidence type="ECO:0000256" key="11">
    <source>
        <dbReference type="ARBA" id="ARBA00039985"/>
    </source>
</evidence>
<name>G8BR79_TETPH</name>
<dbReference type="InterPro" id="IPR013520">
    <property type="entry name" value="Ribonucl_H"/>
</dbReference>
<dbReference type="Gene3D" id="3.30.420.10">
    <property type="entry name" value="Ribonuclease H-like superfamily/Ribonuclease H"/>
    <property type="match status" value="1"/>
</dbReference>
<dbReference type="InterPro" id="IPR036397">
    <property type="entry name" value="RNaseH_sf"/>
</dbReference>
<keyword evidence="14" id="KW-1185">Reference proteome</keyword>
<comment type="function">
    <text evidence="10">3' to 5' exoribonuclease required for proper 3' end maturation of MRP RNA and of the U5L snRNA.</text>
</comment>
<dbReference type="EMBL" id="HE612858">
    <property type="protein sequence ID" value="CCE62255.1"/>
    <property type="molecule type" value="Genomic_DNA"/>
</dbReference>
<evidence type="ECO:0000256" key="4">
    <source>
        <dbReference type="ARBA" id="ARBA00022490"/>
    </source>
</evidence>
<dbReference type="GO" id="GO:0043628">
    <property type="term" value="P:regulatory ncRNA 3'-end processing"/>
    <property type="evidence" value="ECO:0007669"/>
    <property type="project" value="EnsemblFungi"/>
</dbReference>
<dbReference type="GO" id="GO:0034476">
    <property type="term" value="P:U5 snRNA 3'-end processing"/>
    <property type="evidence" value="ECO:0007669"/>
    <property type="project" value="EnsemblFungi"/>
</dbReference>
<feature type="domain" description="Exonuclease" evidence="12">
    <location>
        <begin position="249"/>
        <end position="405"/>
    </location>
</feature>
<evidence type="ECO:0000313" key="13">
    <source>
        <dbReference type="EMBL" id="CCE62255.1"/>
    </source>
</evidence>
<comment type="subcellular location">
    <subcellularLocation>
        <location evidence="2">Cytoplasm</location>
    </subcellularLocation>
    <subcellularLocation>
        <location evidence="1">Nucleus</location>
    </subcellularLocation>
</comment>
<dbReference type="Proteomes" id="UP000005666">
    <property type="component" value="Chromosome 3"/>
</dbReference>
<comment type="similarity">
    <text evidence="3">Belongs to the REXO1/REXO3 family.</text>
</comment>
<evidence type="ECO:0000256" key="10">
    <source>
        <dbReference type="ARBA" id="ARBA00037201"/>
    </source>
</evidence>
<evidence type="ECO:0000256" key="2">
    <source>
        <dbReference type="ARBA" id="ARBA00004496"/>
    </source>
</evidence>
<dbReference type="AlphaFoldDB" id="G8BR79"/>
<dbReference type="GO" id="GO:0005634">
    <property type="term" value="C:nucleus"/>
    <property type="evidence" value="ECO:0007669"/>
    <property type="project" value="UniProtKB-SubCell"/>
</dbReference>
<evidence type="ECO:0000259" key="12">
    <source>
        <dbReference type="SMART" id="SM00479"/>
    </source>
</evidence>
<accession>G8BR79</accession>
<dbReference type="GO" id="GO:0003676">
    <property type="term" value="F:nucleic acid binding"/>
    <property type="evidence" value="ECO:0007669"/>
    <property type="project" value="InterPro"/>
</dbReference>
<dbReference type="CDD" id="cd06145">
    <property type="entry name" value="REX1_like"/>
    <property type="match status" value="1"/>
</dbReference>
<dbReference type="GO" id="GO:0005737">
    <property type="term" value="C:cytoplasm"/>
    <property type="evidence" value="ECO:0007669"/>
    <property type="project" value="UniProtKB-SubCell"/>
</dbReference>
<evidence type="ECO:0000256" key="8">
    <source>
        <dbReference type="ARBA" id="ARBA00022839"/>
    </source>
</evidence>
<keyword evidence="7" id="KW-0378">Hydrolase</keyword>
<proteinExistence type="inferred from homology"/>
<dbReference type="InterPro" id="IPR012337">
    <property type="entry name" value="RNaseH-like_sf"/>
</dbReference>
<organism evidence="13 14">
    <name type="scientific">Tetrapisispora phaffii (strain ATCC 24235 / CBS 4417 / NBRC 1672 / NRRL Y-8282 / UCD 70-5)</name>
    <name type="common">Yeast</name>
    <name type="synonym">Fabospora phaffii</name>
    <dbReference type="NCBI Taxonomy" id="1071381"/>
    <lineage>
        <taxon>Eukaryota</taxon>
        <taxon>Fungi</taxon>
        <taxon>Dikarya</taxon>
        <taxon>Ascomycota</taxon>
        <taxon>Saccharomycotina</taxon>
        <taxon>Saccharomycetes</taxon>
        <taxon>Saccharomycetales</taxon>
        <taxon>Saccharomycetaceae</taxon>
        <taxon>Tetrapisispora</taxon>
    </lineage>
</organism>
<evidence type="ECO:0000256" key="3">
    <source>
        <dbReference type="ARBA" id="ARBA00006357"/>
    </source>
</evidence>
<keyword evidence="8" id="KW-0269">Exonuclease</keyword>
<dbReference type="GO" id="GO:0000467">
    <property type="term" value="P:exonucleolytic trimming to generate mature 3'-end of 5.8S rRNA from tricistronic rRNA transcript (SSU-rRNA, 5.8S rRNA, LSU-rRNA)"/>
    <property type="evidence" value="ECO:0007669"/>
    <property type="project" value="EnsemblFungi"/>
</dbReference>
<evidence type="ECO:0000256" key="6">
    <source>
        <dbReference type="ARBA" id="ARBA00022722"/>
    </source>
</evidence>
<dbReference type="SMART" id="SM00479">
    <property type="entry name" value="EXOIII"/>
    <property type="match status" value="1"/>
</dbReference>
<keyword evidence="5" id="KW-0698">rRNA processing</keyword>
<keyword evidence="6" id="KW-0540">Nuclease</keyword>
<dbReference type="RefSeq" id="XP_003684689.1">
    <property type="nucleotide sequence ID" value="XM_003684641.1"/>
</dbReference>
<dbReference type="InterPro" id="IPR034922">
    <property type="entry name" value="REX1-like_exo"/>
</dbReference>
<dbReference type="PANTHER" id="PTHR12801">
    <property type="entry name" value="RNA EXONUCLEASE REXO1 / RECO3 FAMILY MEMBER-RELATED"/>
    <property type="match status" value="1"/>
</dbReference>
<keyword evidence="9" id="KW-0539">Nucleus</keyword>
<dbReference type="KEGG" id="tpf:TPHA_0C00990"/>
<evidence type="ECO:0000256" key="9">
    <source>
        <dbReference type="ARBA" id="ARBA00023242"/>
    </source>
</evidence>